<dbReference type="PANTHER" id="PTHR10996:SF178">
    <property type="entry name" value="2-HYDROXYACID DEHYDROGENASE YGL185C-RELATED"/>
    <property type="match status" value="1"/>
</dbReference>
<dbReference type="GO" id="GO:0016618">
    <property type="term" value="F:hydroxypyruvate reductase [NAD(P)H] activity"/>
    <property type="evidence" value="ECO:0007669"/>
    <property type="project" value="TreeGrafter"/>
</dbReference>
<evidence type="ECO:0000259" key="3">
    <source>
        <dbReference type="Pfam" id="PF01261"/>
    </source>
</evidence>
<protein>
    <submittedName>
        <fullName evidence="5">TIM barrel protein</fullName>
    </submittedName>
</protein>
<reference evidence="5" key="2">
    <citation type="journal article" date="2021" name="PeerJ">
        <title>Extensive microbial diversity within the chicken gut microbiome revealed by metagenomics and culture.</title>
        <authorList>
            <person name="Gilroy R."/>
            <person name="Ravi A."/>
            <person name="Getino M."/>
            <person name="Pursley I."/>
            <person name="Horton D.L."/>
            <person name="Alikhan N.F."/>
            <person name="Baker D."/>
            <person name="Gharbi K."/>
            <person name="Hall N."/>
            <person name="Watson M."/>
            <person name="Adriaenssens E.M."/>
            <person name="Foster-Nyarko E."/>
            <person name="Jarju S."/>
            <person name="Secka A."/>
            <person name="Antonio M."/>
            <person name="Oren A."/>
            <person name="Chaudhuri R.R."/>
            <person name="La Ragione R."/>
            <person name="Hildebrand F."/>
            <person name="Pallen M.J."/>
        </authorList>
    </citation>
    <scope>NUCLEOTIDE SEQUENCE</scope>
    <source>
        <strain evidence="5">ChiSjej1B19-7085</strain>
    </source>
</reference>
<dbReference type="Pfam" id="PF02826">
    <property type="entry name" value="2-Hacid_dh_C"/>
    <property type="match status" value="1"/>
</dbReference>
<keyword evidence="1" id="KW-0560">Oxidoreductase</keyword>
<evidence type="ECO:0000313" key="6">
    <source>
        <dbReference type="Proteomes" id="UP000886785"/>
    </source>
</evidence>
<evidence type="ECO:0000256" key="2">
    <source>
        <dbReference type="ARBA" id="ARBA00023027"/>
    </source>
</evidence>
<evidence type="ECO:0000313" key="5">
    <source>
        <dbReference type="EMBL" id="HIR57802.1"/>
    </source>
</evidence>
<dbReference type="Proteomes" id="UP000886785">
    <property type="component" value="Unassembled WGS sequence"/>
</dbReference>
<dbReference type="SUPFAM" id="SSF52283">
    <property type="entry name" value="Formate/glycerate dehydrogenase catalytic domain-like"/>
    <property type="match status" value="1"/>
</dbReference>
<comment type="caution">
    <text evidence="5">The sequence shown here is derived from an EMBL/GenBank/DDBJ whole genome shotgun (WGS) entry which is preliminary data.</text>
</comment>
<dbReference type="InterPro" id="IPR036237">
    <property type="entry name" value="Xyl_isomerase-like_sf"/>
</dbReference>
<evidence type="ECO:0000259" key="4">
    <source>
        <dbReference type="Pfam" id="PF02826"/>
    </source>
</evidence>
<dbReference type="GO" id="GO:0051287">
    <property type="term" value="F:NAD binding"/>
    <property type="evidence" value="ECO:0007669"/>
    <property type="project" value="InterPro"/>
</dbReference>
<name>A0A9D1J1U4_9FIRM</name>
<dbReference type="InterPro" id="IPR013022">
    <property type="entry name" value="Xyl_isomerase-like_TIM-brl"/>
</dbReference>
<keyword evidence="2" id="KW-0520">NAD</keyword>
<feature type="domain" description="Xylose isomerase-like TIM barrel" evidence="3">
    <location>
        <begin position="21"/>
        <end position="157"/>
    </location>
</feature>
<dbReference type="InterPro" id="IPR006140">
    <property type="entry name" value="D-isomer_DH_NAD-bd"/>
</dbReference>
<dbReference type="CDD" id="cd12167">
    <property type="entry name" value="2-Hacid_dh_8"/>
    <property type="match status" value="1"/>
</dbReference>
<accession>A0A9D1J1U4</accession>
<feature type="domain" description="D-isomer specific 2-hydroxyacid dehydrogenase NAD-binding" evidence="4">
    <location>
        <begin position="396"/>
        <end position="543"/>
    </location>
</feature>
<gene>
    <name evidence="5" type="ORF">IAA54_09030</name>
</gene>
<dbReference type="Gene3D" id="3.20.20.150">
    <property type="entry name" value="Divalent-metal-dependent TIM barrel enzymes"/>
    <property type="match status" value="1"/>
</dbReference>
<dbReference type="GO" id="GO:0030267">
    <property type="term" value="F:glyoxylate reductase (NADPH) activity"/>
    <property type="evidence" value="ECO:0007669"/>
    <property type="project" value="TreeGrafter"/>
</dbReference>
<dbReference type="PANTHER" id="PTHR10996">
    <property type="entry name" value="2-HYDROXYACID DEHYDROGENASE-RELATED"/>
    <property type="match status" value="1"/>
</dbReference>
<reference evidence="5" key="1">
    <citation type="submission" date="2020-10" db="EMBL/GenBank/DDBJ databases">
        <authorList>
            <person name="Gilroy R."/>
        </authorList>
    </citation>
    <scope>NUCLEOTIDE SEQUENCE</scope>
    <source>
        <strain evidence="5">ChiSjej1B19-7085</strain>
    </source>
</reference>
<dbReference type="SUPFAM" id="SSF51735">
    <property type="entry name" value="NAD(P)-binding Rossmann-fold domains"/>
    <property type="match status" value="1"/>
</dbReference>
<dbReference type="InterPro" id="IPR036291">
    <property type="entry name" value="NAD(P)-bd_dom_sf"/>
</dbReference>
<dbReference type="EMBL" id="DVHF01000106">
    <property type="protein sequence ID" value="HIR57802.1"/>
    <property type="molecule type" value="Genomic_DNA"/>
</dbReference>
<evidence type="ECO:0000256" key="1">
    <source>
        <dbReference type="ARBA" id="ARBA00023002"/>
    </source>
</evidence>
<proteinExistence type="predicted"/>
<organism evidence="5 6">
    <name type="scientific">Candidatus Gallacutalibacter pullicola</name>
    <dbReference type="NCBI Taxonomy" id="2840830"/>
    <lineage>
        <taxon>Bacteria</taxon>
        <taxon>Bacillati</taxon>
        <taxon>Bacillota</taxon>
        <taxon>Clostridia</taxon>
        <taxon>Eubacteriales</taxon>
        <taxon>Candidatus Gallacutalibacter</taxon>
    </lineage>
</organism>
<dbReference type="Gene3D" id="3.40.50.720">
    <property type="entry name" value="NAD(P)-binding Rossmann-like Domain"/>
    <property type="match status" value="2"/>
</dbReference>
<sequence length="583" mass="64865">MKTGLTSVTFRQKSVDEIISLAQKAHLDGIEWGGDVHVPAGDTDTAASVREKCIAAGLEILSYGSYYKALPDQDFAPVLASARALGVPMIRIWAGNCTPDSISEDAFRTLAADIRCAAESASQFGIAVALEYHRGTMTQTKEGAVRLLQAVDHPNLYTYWQPNPDVSMEERLREIQAISPWLRCCHVFAWTAGNERHPLAEQTGEWSQYLEAVRQSGKKPNLVMEFVCGDSAESFLQDAEILHKLSPKETIHRAAFLCNGARLLRVYDSRTLSELDQIVSLPRIVVTSDTMEEYAPLLKNAEYLFSTWGMPALTGEQIEKYLPSLKAVFYGAGSVQAFARPFLEKGIRVFSAWGANAIPVAEYATAQIILAGKGFFQCVDHYRHEGRKAAREFTDHQPGNYNIRIGILGAGMIGRMVLERLMCYDVETLVYDPFVSDAVLESLHAKRASLTDIFRECQVISNHIANLPSTVGMLKYEHFSLTKKNATFINTGRGAQIVEEDMIRALQEEPERTAILDVTFPEPPVPESPLNTMRNVILTPHIAGSMNNEVARMGKYMLEEARKLLTGQPCKYEVTEKMLETMA</sequence>
<dbReference type="SUPFAM" id="SSF51658">
    <property type="entry name" value="Xylose isomerase-like"/>
    <property type="match status" value="1"/>
</dbReference>
<dbReference type="GO" id="GO:0005829">
    <property type="term" value="C:cytosol"/>
    <property type="evidence" value="ECO:0007669"/>
    <property type="project" value="TreeGrafter"/>
</dbReference>
<dbReference type="AlphaFoldDB" id="A0A9D1J1U4"/>
<dbReference type="InterPro" id="IPR050223">
    <property type="entry name" value="D-isomer_2-hydroxyacid_DH"/>
</dbReference>
<dbReference type="Pfam" id="PF01261">
    <property type="entry name" value="AP_endonuc_2"/>
    <property type="match status" value="1"/>
</dbReference>